<feature type="domain" description="SHS2" evidence="8">
    <location>
        <begin position="8"/>
        <end position="195"/>
    </location>
</feature>
<dbReference type="Pfam" id="PF14450">
    <property type="entry name" value="FtsA"/>
    <property type="match status" value="1"/>
</dbReference>
<evidence type="ECO:0000256" key="4">
    <source>
        <dbReference type="ARBA" id="ARBA00023306"/>
    </source>
</evidence>
<comment type="similarity">
    <text evidence="5 6">Belongs to the FtsA/MreB family.</text>
</comment>
<evidence type="ECO:0000259" key="8">
    <source>
        <dbReference type="SMART" id="SM00842"/>
    </source>
</evidence>
<evidence type="ECO:0000313" key="10">
    <source>
        <dbReference type="Proteomes" id="UP000428260"/>
    </source>
</evidence>
<proteinExistence type="inferred from homology"/>
<dbReference type="Gene3D" id="3.30.420.40">
    <property type="match status" value="2"/>
</dbReference>
<dbReference type="InterPro" id="IPR020823">
    <property type="entry name" value="Cell_div_FtsA"/>
</dbReference>
<comment type="subunit">
    <text evidence="5">Self-interacts. Interacts with FtsZ.</text>
</comment>
<dbReference type="Pfam" id="PF02491">
    <property type="entry name" value="SHS2_FTSA"/>
    <property type="match status" value="1"/>
</dbReference>
<dbReference type="HAMAP" id="MF_02033">
    <property type="entry name" value="FtsA"/>
    <property type="match status" value="1"/>
</dbReference>
<reference evidence="9 10" key="1">
    <citation type="submission" date="2019-11" db="EMBL/GenBank/DDBJ databases">
        <authorList>
            <person name="Zheng R.K."/>
            <person name="Sun C.M."/>
        </authorList>
    </citation>
    <scope>NUCLEOTIDE SEQUENCE [LARGE SCALE GENOMIC DNA]</scope>
    <source>
        <strain evidence="9 10">WC007</strain>
    </source>
</reference>
<dbReference type="PANTHER" id="PTHR32432:SF4">
    <property type="entry name" value="CELL DIVISION PROTEIN FTSA"/>
    <property type="match status" value="1"/>
</dbReference>
<comment type="function">
    <text evidence="5 6">Cell division protein that is involved in the assembly of the Z ring. May serve as a membrane anchor for the Z ring.</text>
</comment>
<feature type="compositionally biased region" description="Basic residues" evidence="7">
    <location>
        <begin position="391"/>
        <end position="400"/>
    </location>
</feature>
<keyword evidence="4 5" id="KW-0131">Cell cycle</keyword>
<protein>
    <recommendedName>
        <fullName evidence="5 6">Cell division protein FtsA</fullName>
    </recommendedName>
</protein>
<dbReference type="PANTHER" id="PTHR32432">
    <property type="entry name" value="CELL DIVISION PROTEIN FTSA-RELATED"/>
    <property type="match status" value="1"/>
</dbReference>
<dbReference type="EMBL" id="CP046401">
    <property type="protein sequence ID" value="QGY43371.1"/>
    <property type="molecule type" value="Genomic_DNA"/>
</dbReference>
<evidence type="ECO:0000256" key="7">
    <source>
        <dbReference type="SAM" id="MobiDB-lite"/>
    </source>
</evidence>
<evidence type="ECO:0000256" key="5">
    <source>
        <dbReference type="HAMAP-Rule" id="MF_02033"/>
    </source>
</evidence>
<evidence type="ECO:0000256" key="3">
    <source>
        <dbReference type="ARBA" id="ARBA00023136"/>
    </source>
</evidence>
<evidence type="ECO:0000256" key="2">
    <source>
        <dbReference type="ARBA" id="ARBA00022618"/>
    </source>
</evidence>
<dbReference type="InterPro" id="IPR050696">
    <property type="entry name" value="FtsA/MreB"/>
</dbReference>
<dbReference type="GO" id="GO:0032153">
    <property type="term" value="C:cell division site"/>
    <property type="evidence" value="ECO:0007669"/>
    <property type="project" value="UniProtKB-UniRule"/>
</dbReference>
<dbReference type="SUPFAM" id="SSF53067">
    <property type="entry name" value="Actin-like ATPase domain"/>
    <property type="match status" value="2"/>
</dbReference>
<dbReference type="SMART" id="SM00842">
    <property type="entry name" value="FtsA"/>
    <property type="match status" value="1"/>
</dbReference>
<organism evidence="9 10">
    <name type="scientific">Maribellus comscasis</name>
    <dbReference type="NCBI Taxonomy" id="2681766"/>
    <lineage>
        <taxon>Bacteria</taxon>
        <taxon>Pseudomonadati</taxon>
        <taxon>Bacteroidota</taxon>
        <taxon>Bacteroidia</taxon>
        <taxon>Marinilabiliales</taxon>
        <taxon>Prolixibacteraceae</taxon>
        <taxon>Maribellus</taxon>
    </lineage>
</organism>
<dbReference type="GO" id="GO:0043093">
    <property type="term" value="P:FtsZ-dependent cytokinesis"/>
    <property type="evidence" value="ECO:0007669"/>
    <property type="project" value="UniProtKB-UniRule"/>
</dbReference>
<keyword evidence="1 5" id="KW-1003">Cell membrane</keyword>
<evidence type="ECO:0000256" key="6">
    <source>
        <dbReference type="PIRNR" id="PIRNR003101"/>
    </source>
</evidence>
<name>A0A6I6JLZ7_9BACT</name>
<keyword evidence="10" id="KW-1185">Reference proteome</keyword>
<dbReference type="KEGG" id="mcos:GM418_06775"/>
<dbReference type="PIRSF" id="PIRSF003101">
    <property type="entry name" value="FtsA"/>
    <property type="match status" value="1"/>
</dbReference>
<dbReference type="Proteomes" id="UP000428260">
    <property type="component" value="Chromosome"/>
</dbReference>
<dbReference type="InterPro" id="IPR003494">
    <property type="entry name" value="SHS2_FtsA"/>
</dbReference>
<comment type="subcellular location">
    <subcellularLocation>
        <location evidence="5">Cell membrane</location>
        <topology evidence="5">Peripheral membrane protein</topology>
        <orientation evidence="5">Cytoplasmic side</orientation>
    </subcellularLocation>
    <text evidence="5">Localizes to the Z ring in an FtsZ-dependent manner. Targeted to the membrane through a conserved C-terminal amphipathic helix.</text>
</comment>
<gene>
    <name evidence="5 9" type="primary">ftsA</name>
    <name evidence="9" type="ORF">GM418_06775</name>
</gene>
<feature type="region of interest" description="Disordered" evidence="7">
    <location>
        <begin position="386"/>
        <end position="406"/>
    </location>
</feature>
<dbReference type="CDD" id="cd24048">
    <property type="entry name" value="ASKHA_NBD_FtsA"/>
    <property type="match status" value="1"/>
</dbReference>
<dbReference type="NCBIfam" id="TIGR01174">
    <property type="entry name" value="ftsA"/>
    <property type="match status" value="1"/>
</dbReference>
<dbReference type="AlphaFoldDB" id="A0A6I6JLZ7"/>
<evidence type="ECO:0000313" key="9">
    <source>
        <dbReference type="EMBL" id="QGY43371.1"/>
    </source>
</evidence>
<sequence length="429" mass="47502">MASNSNLSVVIDIGTSKIVGLAGQKTEEGKMGILAVSKVPSKGVKRGVVFNIEELASCLKVVIADLEKQLDAEITGVEIAFAGQQMKTADYRGYRYTSDEGVVSDFDINELYNEARNYKVEQDYRTIHIVPQSFVIDDEIRELSPVGITGRKLEANYKLFIVPEVHILNFQRVFEKVGVNIEGITLSPLAISESALSEDEKENGAVLLDIGAGTTKLAVFHNSVLKHVAVIPFGGDVVTKDIREGCSILLKWAEQLKVKYGEALGDFADEQKVVTIPGHNGWEPKEITFKSLAFIIQARMEEIIDNVNLQIGKSGVEEKLGFGVVVSGGTADMSNLISLVKFRTGLDARKAFPVIHPVNRRKEFQNQDLLTAFGLLKMTLEKEEESESIRTKRKKEKKKKENNGLSPWRKAIQGVLDYIDDDNDDLAMN</sequence>
<evidence type="ECO:0000256" key="1">
    <source>
        <dbReference type="ARBA" id="ARBA00022475"/>
    </source>
</evidence>
<accession>A0A6I6JLZ7</accession>
<dbReference type="Gene3D" id="3.30.1490.110">
    <property type="match status" value="1"/>
</dbReference>
<dbReference type="GO" id="GO:0009898">
    <property type="term" value="C:cytoplasmic side of plasma membrane"/>
    <property type="evidence" value="ECO:0007669"/>
    <property type="project" value="UniProtKB-UniRule"/>
</dbReference>
<dbReference type="RefSeq" id="WP_158864431.1">
    <property type="nucleotide sequence ID" value="NZ_CP046401.1"/>
</dbReference>
<keyword evidence="2 5" id="KW-0132">Cell division</keyword>
<keyword evidence="3 5" id="KW-0472">Membrane</keyword>
<dbReference type="InterPro" id="IPR043129">
    <property type="entry name" value="ATPase_NBD"/>
</dbReference>